<reference evidence="4" key="1">
    <citation type="journal article" date="2019" name="Int. J. Syst. Evol. Microbiol.">
        <title>The Global Catalogue of Microorganisms (GCM) 10K type strain sequencing project: providing services to taxonomists for standard genome sequencing and annotation.</title>
        <authorList>
            <consortium name="The Broad Institute Genomics Platform"/>
            <consortium name="The Broad Institute Genome Sequencing Center for Infectious Disease"/>
            <person name="Wu L."/>
            <person name="Ma J."/>
        </authorList>
    </citation>
    <scope>NUCLEOTIDE SEQUENCE [LARGE SCALE GENOMIC DNA]</scope>
    <source>
        <strain evidence="4">JCM 7356</strain>
    </source>
</reference>
<keyword evidence="4" id="KW-1185">Reference proteome</keyword>
<dbReference type="InterPro" id="IPR000873">
    <property type="entry name" value="AMP-dep_synth/lig_dom"/>
</dbReference>
<sequence>MPTATRPLLTEVEQILADLDSCPDREALAHRGRTVTAGELRDLTYRMARAMRAQGIDRGHTVTLLTGNLPEAIAARYAANLVGCRVNQLYNRLSADTQAVMVRDVETHALIVDPRHADRAAELTGLVPVESVLVLGPASVGKDLLALAADQPADTFPCRARPQDIRSIRHSGGTTGHSKGICVSYGQVRPFGPELSGSPEEPLRLLVCTTIAHAAGQMTDKVLRAGGSAVLLDGFEPAAVLEAIERERITDLFLMPPLIYQLTDHPRSEHTDTSSLRRLSYGGCQASPARITDALRRFGPVLVQLYGQHEAGIISVLAAEDHDPSRPERLRSVGRPAPGYRVAIRDESGRDLPPGEHGEICVHSDTLMQGYWKQPELTASVLRDGWLHSGDIGFLDDEGYLTIVDRLKDLINTGGGHVYTSELEDLLNSHPLVRQSAVFGVPDADRVERVHAVVVPVPGNRIDPDELCAMVRERRGATHEPYRVTFAEALPLTDAGKPDKKLLRAAAERLRETAGE</sequence>
<dbReference type="InterPro" id="IPR045851">
    <property type="entry name" value="AMP-bd_C_sf"/>
</dbReference>
<accession>A0ABP5RML7</accession>
<comment type="caution">
    <text evidence="3">The sequence shown here is derived from an EMBL/GenBank/DDBJ whole genome shotgun (WGS) entry which is preliminary data.</text>
</comment>
<dbReference type="Pfam" id="PF13193">
    <property type="entry name" value="AMP-binding_C"/>
    <property type="match status" value="1"/>
</dbReference>
<proteinExistence type="predicted"/>
<dbReference type="Gene3D" id="3.40.50.12780">
    <property type="entry name" value="N-terminal domain of ligase-like"/>
    <property type="match status" value="1"/>
</dbReference>
<gene>
    <name evidence="3" type="ORF">GCM10010430_59100</name>
</gene>
<evidence type="ECO:0000259" key="2">
    <source>
        <dbReference type="Pfam" id="PF13193"/>
    </source>
</evidence>
<dbReference type="SUPFAM" id="SSF56801">
    <property type="entry name" value="Acetyl-CoA synthetase-like"/>
    <property type="match status" value="1"/>
</dbReference>
<dbReference type="PANTHER" id="PTHR43767:SF7">
    <property type="entry name" value="MEDIUM_LONG-CHAIN-FATTY-ACID--COA LIGASE FADD8"/>
    <property type="match status" value="1"/>
</dbReference>
<dbReference type="Gene3D" id="3.30.300.30">
    <property type="match status" value="1"/>
</dbReference>
<feature type="domain" description="AMP-binding enzyme C-terminal" evidence="2">
    <location>
        <begin position="422"/>
        <end position="497"/>
    </location>
</feature>
<dbReference type="PANTHER" id="PTHR43767">
    <property type="entry name" value="LONG-CHAIN-FATTY-ACID--COA LIGASE"/>
    <property type="match status" value="1"/>
</dbReference>
<dbReference type="EMBL" id="BAAATR010000033">
    <property type="protein sequence ID" value="GAA2266267.1"/>
    <property type="molecule type" value="Genomic_DNA"/>
</dbReference>
<dbReference type="InterPro" id="IPR042099">
    <property type="entry name" value="ANL_N_sf"/>
</dbReference>
<dbReference type="RefSeq" id="WP_344639570.1">
    <property type="nucleotide sequence ID" value="NZ_BAAATR010000033.1"/>
</dbReference>
<dbReference type="InterPro" id="IPR050237">
    <property type="entry name" value="ATP-dep_AMP-bd_enzyme"/>
</dbReference>
<protein>
    <submittedName>
        <fullName evidence="3">AMP-binding protein</fullName>
    </submittedName>
</protein>
<dbReference type="InterPro" id="IPR025110">
    <property type="entry name" value="AMP-bd_C"/>
</dbReference>
<dbReference type="Pfam" id="PF00501">
    <property type="entry name" value="AMP-binding"/>
    <property type="match status" value="1"/>
</dbReference>
<dbReference type="Proteomes" id="UP001500305">
    <property type="component" value="Unassembled WGS sequence"/>
</dbReference>
<evidence type="ECO:0000313" key="4">
    <source>
        <dbReference type="Proteomes" id="UP001500305"/>
    </source>
</evidence>
<name>A0ABP5RML7_9ACTN</name>
<evidence type="ECO:0000313" key="3">
    <source>
        <dbReference type="EMBL" id="GAA2266267.1"/>
    </source>
</evidence>
<feature type="domain" description="AMP-dependent synthetase/ligase" evidence="1">
    <location>
        <begin position="22"/>
        <end position="372"/>
    </location>
</feature>
<organism evidence="3 4">
    <name type="scientific">Kitasatospora cystarginea</name>
    <dbReference type="NCBI Taxonomy" id="58350"/>
    <lineage>
        <taxon>Bacteria</taxon>
        <taxon>Bacillati</taxon>
        <taxon>Actinomycetota</taxon>
        <taxon>Actinomycetes</taxon>
        <taxon>Kitasatosporales</taxon>
        <taxon>Streptomycetaceae</taxon>
        <taxon>Kitasatospora</taxon>
    </lineage>
</organism>
<evidence type="ECO:0000259" key="1">
    <source>
        <dbReference type="Pfam" id="PF00501"/>
    </source>
</evidence>